<name>A0A0B7A1U3_9EUPU</name>
<dbReference type="InterPro" id="IPR013783">
    <property type="entry name" value="Ig-like_fold"/>
</dbReference>
<dbReference type="PANTHER" id="PTHR23053:SF0">
    <property type="entry name" value="HYDROCEPHALUS-INDUCING PROTEIN HOMOLOG"/>
    <property type="match status" value="1"/>
</dbReference>
<evidence type="ECO:0000313" key="2">
    <source>
        <dbReference type="EMBL" id="CEK74577.1"/>
    </source>
</evidence>
<dbReference type="AlphaFoldDB" id="A0A0B7A1U3"/>
<sequence>EDSTGFRIEFSDRVSNQINFGEIEVSEIAIRQLFIVNSGKFNFDYTWEMNETQAGSSAFTIQPQRGNVPHGQTQQFSLIFCPHKRMSVKDCELQLKVNNGQTYQVSVSGLGVTPGLHLSFQTYNFGNCFIHKAGFDLPPKHVVLHMRNKDKKEISVSCQYEPTSHLTYRFAARVMAPNAVVNVPFTFSPRRAMK</sequence>
<organism evidence="2">
    <name type="scientific">Arion vulgaris</name>
    <dbReference type="NCBI Taxonomy" id="1028688"/>
    <lineage>
        <taxon>Eukaryota</taxon>
        <taxon>Metazoa</taxon>
        <taxon>Spiralia</taxon>
        <taxon>Lophotrochozoa</taxon>
        <taxon>Mollusca</taxon>
        <taxon>Gastropoda</taxon>
        <taxon>Heterobranchia</taxon>
        <taxon>Euthyneura</taxon>
        <taxon>Panpulmonata</taxon>
        <taxon>Eupulmonata</taxon>
        <taxon>Stylommatophora</taxon>
        <taxon>Helicina</taxon>
        <taxon>Arionoidea</taxon>
        <taxon>Arionidae</taxon>
        <taxon>Arion</taxon>
    </lineage>
</organism>
<dbReference type="InterPro" id="IPR054089">
    <property type="entry name" value="Cep192-like_D3"/>
</dbReference>
<dbReference type="Pfam" id="PF22067">
    <property type="entry name" value="Cep192_D3"/>
    <property type="match status" value="1"/>
</dbReference>
<gene>
    <name evidence="2" type="primary">ORF91653</name>
</gene>
<evidence type="ECO:0000259" key="1">
    <source>
        <dbReference type="Pfam" id="PF22067"/>
    </source>
</evidence>
<feature type="non-terminal residue" evidence="2">
    <location>
        <position position="1"/>
    </location>
</feature>
<dbReference type="GO" id="GO:0003341">
    <property type="term" value="P:cilium movement"/>
    <property type="evidence" value="ECO:0007669"/>
    <property type="project" value="TreeGrafter"/>
</dbReference>
<reference evidence="2" key="1">
    <citation type="submission" date="2014-12" db="EMBL/GenBank/DDBJ databases">
        <title>Insight into the proteome of Arion vulgaris.</title>
        <authorList>
            <person name="Aradska J."/>
            <person name="Bulat T."/>
            <person name="Smidak R."/>
            <person name="Sarate P."/>
            <person name="Gangsoo J."/>
            <person name="Sialana F."/>
            <person name="Bilban M."/>
            <person name="Lubec G."/>
        </authorList>
    </citation>
    <scope>NUCLEOTIDE SEQUENCE</scope>
    <source>
        <tissue evidence="2">Skin</tissue>
    </source>
</reference>
<dbReference type="EMBL" id="HACG01027712">
    <property type="protein sequence ID" value="CEK74577.1"/>
    <property type="molecule type" value="Transcribed_RNA"/>
</dbReference>
<dbReference type="PANTHER" id="PTHR23053">
    <property type="entry name" value="DLEC1 DELETED IN LUNG AND ESOPHAGEAL CANCER 1"/>
    <property type="match status" value="1"/>
</dbReference>
<feature type="domain" description="Cep192-like" evidence="1">
    <location>
        <begin position="17"/>
        <end position="109"/>
    </location>
</feature>
<dbReference type="Gene3D" id="2.60.40.10">
    <property type="entry name" value="Immunoglobulins"/>
    <property type="match status" value="1"/>
</dbReference>
<dbReference type="GO" id="GO:1904158">
    <property type="term" value="P:axonemal central apparatus assembly"/>
    <property type="evidence" value="ECO:0007669"/>
    <property type="project" value="TreeGrafter"/>
</dbReference>
<dbReference type="GO" id="GO:0005930">
    <property type="term" value="C:axoneme"/>
    <property type="evidence" value="ECO:0007669"/>
    <property type="project" value="TreeGrafter"/>
</dbReference>
<proteinExistence type="predicted"/>
<protein>
    <recommendedName>
        <fullName evidence="1">Cep192-like domain-containing protein</fullName>
    </recommendedName>
</protein>
<feature type="non-terminal residue" evidence="2">
    <location>
        <position position="194"/>
    </location>
</feature>
<dbReference type="InterPro" id="IPR033305">
    <property type="entry name" value="Hydin-like"/>
</dbReference>
<accession>A0A0B7A1U3</accession>